<dbReference type="Proteomes" id="UP001206925">
    <property type="component" value="Unassembled WGS sequence"/>
</dbReference>
<dbReference type="GO" id="GO:0035556">
    <property type="term" value="P:intracellular signal transduction"/>
    <property type="evidence" value="ECO:0007669"/>
    <property type="project" value="TreeGrafter"/>
</dbReference>
<proteinExistence type="inferred from homology"/>
<evidence type="ECO:0000256" key="1">
    <source>
        <dbReference type="ARBA" id="ARBA00011012"/>
    </source>
</evidence>
<gene>
    <name evidence="2" type="ORF">M8C21_029665</name>
</gene>
<dbReference type="InterPro" id="IPR016024">
    <property type="entry name" value="ARM-type_fold"/>
</dbReference>
<dbReference type="PANTHER" id="PTHR10182">
    <property type="entry name" value="CALCIUM-BINDING PROTEIN 39-RELATED"/>
    <property type="match status" value="1"/>
</dbReference>
<reference evidence="2" key="1">
    <citation type="submission" date="2022-06" db="EMBL/GenBank/DDBJ databases">
        <title>Uncovering the hologenomic basis of an extraordinary plant invasion.</title>
        <authorList>
            <person name="Bieker V.C."/>
            <person name="Martin M.D."/>
            <person name="Gilbert T."/>
            <person name="Hodgins K."/>
            <person name="Battlay P."/>
            <person name="Petersen B."/>
            <person name="Wilson J."/>
        </authorList>
    </citation>
    <scope>NUCLEOTIDE SEQUENCE</scope>
    <source>
        <strain evidence="2">AA19_3_7</strain>
        <tissue evidence="2">Leaf</tissue>
    </source>
</reference>
<dbReference type="Gene3D" id="1.25.10.10">
    <property type="entry name" value="Leucine-rich Repeat Variant"/>
    <property type="match status" value="1"/>
</dbReference>
<dbReference type="AlphaFoldDB" id="A0AAD5BL26"/>
<organism evidence="2 3">
    <name type="scientific">Ambrosia artemisiifolia</name>
    <name type="common">Common ragweed</name>
    <dbReference type="NCBI Taxonomy" id="4212"/>
    <lineage>
        <taxon>Eukaryota</taxon>
        <taxon>Viridiplantae</taxon>
        <taxon>Streptophyta</taxon>
        <taxon>Embryophyta</taxon>
        <taxon>Tracheophyta</taxon>
        <taxon>Spermatophyta</taxon>
        <taxon>Magnoliopsida</taxon>
        <taxon>eudicotyledons</taxon>
        <taxon>Gunneridae</taxon>
        <taxon>Pentapetalae</taxon>
        <taxon>asterids</taxon>
        <taxon>campanulids</taxon>
        <taxon>Asterales</taxon>
        <taxon>Asteraceae</taxon>
        <taxon>Asteroideae</taxon>
        <taxon>Heliantheae alliance</taxon>
        <taxon>Heliantheae</taxon>
        <taxon>Ambrosia</taxon>
    </lineage>
</organism>
<dbReference type="InterPro" id="IPR013878">
    <property type="entry name" value="Mo25"/>
</dbReference>
<feature type="non-terminal residue" evidence="2">
    <location>
        <position position="1"/>
    </location>
</feature>
<evidence type="ECO:0000313" key="3">
    <source>
        <dbReference type="Proteomes" id="UP001206925"/>
    </source>
</evidence>
<protein>
    <submittedName>
        <fullName evidence="2">Uncharacterized protein</fullName>
    </submittedName>
</protein>
<comment type="similarity">
    <text evidence="1">Belongs to the Mo25 family.</text>
</comment>
<evidence type="ECO:0000313" key="2">
    <source>
        <dbReference type="EMBL" id="KAI7725317.1"/>
    </source>
</evidence>
<dbReference type="EMBL" id="JAMZMK010011975">
    <property type="protein sequence ID" value="KAI7725317.1"/>
    <property type="molecule type" value="Genomic_DNA"/>
</dbReference>
<comment type="caution">
    <text evidence="2">The sequence shown here is derived from an EMBL/GenBank/DDBJ whole genome shotgun (WGS) entry which is preliminary data.</text>
</comment>
<dbReference type="Pfam" id="PF08569">
    <property type="entry name" value="Mo25"/>
    <property type="match status" value="1"/>
</dbReference>
<name>A0AAD5BL26_AMBAR</name>
<accession>A0AAD5BL26</accession>
<sequence length="179" mass="20362">MAAYADGGHRPKAEYMEGIDGGFGCERINIVGGFDCADTELPVGRLVKHAVEDEKRLLPYLRVKKIKVERVECDDVKEESMDKKQGIEAINNLNVHKCTIWIPKVGSCDDLELALSYGAILRDRICHQETFQLLGTMLFDRSNTLVMVRYVRSLNNLRICMNLLRDSNKSIQLEAFHVF</sequence>
<dbReference type="GO" id="GO:0043539">
    <property type="term" value="F:protein serine/threonine kinase activator activity"/>
    <property type="evidence" value="ECO:0007669"/>
    <property type="project" value="TreeGrafter"/>
</dbReference>
<dbReference type="InterPro" id="IPR011989">
    <property type="entry name" value="ARM-like"/>
</dbReference>
<dbReference type="SUPFAM" id="SSF48371">
    <property type="entry name" value="ARM repeat"/>
    <property type="match status" value="1"/>
</dbReference>
<dbReference type="PANTHER" id="PTHR10182:SF34">
    <property type="entry name" value="MO25-LIKE PROTEIN"/>
    <property type="match status" value="1"/>
</dbReference>
<keyword evidence="3" id="KW-1185">Reference proteome</keyword>